<keyword evidence="3" id="KW-1185">Reference proteome</keyword>
<dbReference type="AlphaFoldDB" id="A0A7G2CUR0"/>
<dbReference type="PANTHER" id="PTHR43943:SF2">
    <property type="entry name" value="DEHYDROGENASE_REDUCTASE 4"/>
    <property type="match status" value="1"/>
</dbReference>
<protein>
    <submittedName>
        <fullName evidence="2">Short chain dehydrogenase/Enoyl-(Acyl carrier protein) reductase, putative</fullName>
    </submittedName>
</protein>
<dbReference type="Pfam" id="PF13561">
    <property type="entry name" value="adh_short_C2"/>
    <property type="match status" value="1"/>
</dbReference>
<sequence length="335" mass="36812">MLQRYAHRTCVLTASTQGIGLATAARFLLEGGQVVISSRKKDQVQEKVEELETLMRNTFEAKSETAVRAFFCGNQNQNNFNVGEASDMMKEMVKKKLIIPGKVVGKVCHQANANDRLELLKFALSSFQTNKIDVLVLNAAASTHYGEFIHLPEKSIDKMFETNVKSTILFAQEAKPFLMPENEKNENNNTLLFPEYNFSPCISITSSVGAYVPCSPVGFYSASKTMLLGVTKALAENYSHYGVRVNSVCPGVTRTRLAEKLVEQVQQNNNNNSENNNKKHEKLANAAGGLNDGGFMHRVGDPREVAAGIAFLCSRDASFITGENLVIGGGGFYHL</sequence>
<evidence type="ECO:0000313" key="2">
    <source>
        <dbReference type="EMBL" id="CAD2222801.1"/>
    </source>
</evidence>
<dbReference type="VEuPathDB" id="TriTrypDB:ADEAN_001035100"/>
<dbReference type="Gene3D" id="3.40.50.720">
    <property type="entry name" value="NAD(P)-binding Rossmann-like Domain"/>
    <property type="match status" value="1"/>
</dbReference>
<gene>
    <name evidence="2" type="ORF">ADEAN_001035100</name>
</gene>
<dbReference type="PRINTS" id="PR00081">
    <property type="entry name" value="GDHRDH"/>
</dbReference>
<evidence type="ECO:0000256" key="1">
    <source>
        <dbReference type="ARBA" id="ARBA00006484"/>
    </source>
</evidence>
<dbReference type="PANTHER" id="PTHR43943">
    <property type="entry name" value="DEHYDROGENASE/REDUCTASE (SDR FAMILY) MEMBER 4"/>
    <property type="match status" value="1"/>
</dbReference>
<proteinExistence type="inferred from homology"/>
<name>A0A7G2CUR0_9TRYP</name>
<comment type="similarity">
    <text evidence="1">Belongs to the short-chain dehydrogenases/reductases (SDR) family.</text>
</comment>
<dbReference type="Proteomes" id="UP000515908">
    <property type="component" value="Chromosome 28"/>
</dbReference>
<reference evidence="2 3" key="1">
    <citation type="submission" date="2020-08" db="EMBL/GenBank/DDBJ databases">
        <authorList>
            <person name="Newling K."/>
            <person name="Davey J."/>
            <person name="Forrester S."/>
        </authorList>
    </citation>
    <scope>NUCLEOTIDE SEQUENCE [LARGE SCALE GENOMIC DNA]</scope>
    <source>
        <strain evidence="3">Crithidia deanei Carvalho (ATCC PRA-265)</strain>
    </source>
</reference>
<organism evidence="2 3">
    <name type="scientific">Angomonas deanei</name>
    <dbReference type="NCBI Taxonomy" id="59799"/>
    <lineage>
        <taxon>Eukaryota</taxon>
        <taxon>Discoba</taxon>
        <taxon>Euglenozoa</taxon>
        <taxon>Kinetoplastea</taxon>
        <taxon>Metakinetoplastina</taxon>
        <taxon>Trypanosomatida</taxon>
        <taxon>Trypanosomatidae</taxon>
        <taxon>Strigomonadinae</taxon>
        <taxon>Angomonas</taxon>
    </lineage>
</organism>
<dbReference type="InterPro" id="IPR002347">
    <property type="entry name" value="SDR_fam"/>
</dbReference>
<accession>A0A7G2CUR0</accession>
<evidence type="ECO:0000313" key="3">
    <source>
        <dbReference type="Proteomes" id="UP000515908"/>
    </source>
</evidence>
<dbReference type="SUPFAM" id="SSF51735">
    <property type="entry name" value="NAD(P)-binding Rossmann-fold domains"/>
    <property type="match status" value="1"/>
</dbReference>
<dbReference type="EMBL" id="LR877172">
    <property type="protein sequence ID" value="CAD2222801.1"/>
    <property type="molecule type" value="Genomic_DNA"/>
</dbReference>
<dbReference type="InterPro" id="IPR036291">
    <property type="entry name" value="NAD(P)-bd_dom_sf"/>
</dbReference>